<organism evidence="2 3">
    <name type="scientific">Vitrella brassicaformis (strain CCMP3155)</name>
    <dbReference type="NCBI Taxonomy" id="1169540"/>
    <lineage>
        <taxon>Eukaryota</taxon>
        <taxon>Sar</taxon>
        <taxon>Alveolata</taxon>
        <taxon>Colpodellida</taxon>
        <taxon>Vitrellaceae</taxon>
        <taxon>Vitrella</taxon>
    </lineage>
</organism>
<dbReference type="VEuPathDB" id="CryptoDB:Vbra_1290"/>
<reference evidence="2 3" key="1">
    <citation type="submission" date="2014-11" db="EMBL/GenBank/DDBJ databases">
        <authorList>
            <person name="Zhu J."/>
            <person name="Qi W."/>
            <person name="Song R."/>
        </authorList>
    </citation>
    <scope>NUCLEOTIDE SEQUENCE [LARGE SCALE GENOMIC DNA]</scope>
</reference>
<feature type="signal peptide" evidence="1">
    <location>
        <begin position="1"/>
        <end position="22"/>
    </location>
</feature>
<dbReference type="AlphaFoldDB" id="A0A0G4GWC2"/>
<dbReference type="OrthoDB" id="47375at2759"/>
<protein>
    <submittedName>
        <fullName evidence="2">Uncharacterized protein</fullName>
    </submittedName>
</protein>
<keyword evidence="3" id="KW-1185">Reference proteome</keyword>
<keyword evidence="1" id="KW-0732">Signal</keyword>
<evidence type="ECO:0000313" key="3">
    <source>
        <dbReference type="Proteomes" id="UP000041254"/>
    </source>
</evidence>
<accession>A0A0G4GWC2</accession>
<dbReference type="InParanoid" id="A0A0G4GWC2"/>
<evidence type="ECO:0000256" key="1">
    <source>
        <dbReference type="SAM" id="SignalP"/>
    </source>
</evidence>
<proteinExistence type="predicted"/>
<dbReference type="EMBL" id="CDMY01000848">
    <property type="protein sequence ID" value="CEM35185.1"/>
    <property type="molecule type" value="Genomic_DNA"/>
</dbReference>
<name>A0A0G4GWC2_VITBC</name>
<dbReference type="Proteomes" id="UP000041254">
    <property type="component" value="Unassembled WGS sequence"/>
</dbReference>
<sequence>MISDVFIALLIISHQALFNTRALKPTSRGALVTQYRGNMRENKREGKAVFVQEGHSVLRRTKETPNAQKHRACIPTTEIRTTGLIRMPRIHASPSAPETNNSTLLAPETNTIAVDNKNGVIVPAVQQETSSPDCISHAQVLVRLFSAMCSAAALRVSSISKIVKDISSHDEFTATLFGSESWNRLSLQELSQPSMYFDECCSDANREFLKWPTTVLSYGKRLEQGRLMLRRMFVPHQVEIVFLGTCLKIRLKAKESKNLYRSQASRCFNAVMLHKRAAMRVLETGVIVDGFLPVDHLFNRYIPLLGLNAFYLYPPIAYEGSKIGATYPCPGENN</sequence>
<gene>
    <name evidence="2" type="ORF">Vbra_1290</name>
</gene>
<evidence type="ECO:0000313" key="2">
    <source>
        <dbReference type="EMBL" id="CEM35185.1"/>
    </source>
</evidence>
<feature type="chain" id="PRO_5005190583" evidence="1">
    <location>
        <begin position="23"/>
        <end position="334"/>
    </location>
</feature>